<organism evidence="2 3">
    <name type="scientific">Streptomyces spinoverrucosus</name>
    <dbReference type="NCBI Taxonomy" id="284043"/>
    <lineage>
        <taxon>Bacteria</taxon>
        <taxon>Bacillati</taxon>
        <taxon>Actinomycetota</taxon>
        <taxon>Actinomycetes</taxon>
        <taxon>Kitasatosporales</taxon>
        <taxon>Streptomycetaceae</taxon>
        <taxon>Streptomyces</taxon>
    </lineage>
</organism>
<evidence type="ECO:0000256" key="1">
    <source>
        <dbReference type="SAM" id="MobiDB-lite"/>
    </source>
</evidence>
<evidence type="ECO:0000313" key="3">
    <source>
        <dbReference type="Proteomes" id="UP000317881"/>
    </source>
</evidence>
<evidence type="ECO:0008006" key="4">
    <source>
        <dbReference type="Google" id="ProtNLM"/>
    </source>
</evidence>
<feature type="region of interest" description="Disordered" evidence="1">
    <location>
        <begin position="1"/>
        <end position="27"/>
    </location>
</feature>
<accession>A0A4Y3VHA8</accession>
<gene>
    <name evidence="2" type="ORF">SSP24_39220</name>
</gene>
<reference evidence="2 3" key="1">
    <citation type="submission" date="2019-06" db="EMBL/GenBank/DDBJ databases">
        <title>Whole genome shotgun sequence of Streptomyces spinoverrucosus NBRC 14228.</title>
        <authorList>
            <person name="Hosoyama A."/>
            <person name="Uohara A."/>
            <person name="Ohji S."/>
            <person name="Ichikawa N."/>
        </authorList>
    </citation>
    <scope>NUCLEOTIDE SEQUENCE [LARGE SCALE GENOMIC DNA]</scope>
    <source>
        <strain evidence="2 3">NBRC 14228</strain>
    </source>
</reference>
<dbReference type="EMBL" id="BJND01000026">
    <property type="protein sequence ID" value="GEC06267.1"/>
    <property type="molecule type" value="Genomic_DNA"/>
</dbReference>
<comment type="caution">
    <text evidence="2">The sequence shown here is derived from an EMBL/GenBank/DDBJ whole genome shotgun (WGS) entry which is preliminary data.</text>
</comment>
<feature type="compositionally biased region" description="Basic and acidic residues" evidence="1">
    <location>
        <begin position="1"/>
        <end position="19"/>
    </location>
</feature>
<dbReference type="AlphaFoldDB" id="A0A4Y3VHA8"/>
<dbReference type="Proteomes" id="UP000317881">
    <property type="component" value="Unassembled WGS sequence"/>
</dbReference>
<name>A0A4Y3VHA8_9ACTN</name>
<sequence length="72" mass="7511">MTTEGHDHDAEVSGRRRLESAGAGRAGRRAAPAAAGLLIEGHTDAVIADRLGMNIPTARVRIARLAATLGRQ</sequence>
<evidence type="ECO:0000313" key="2">
    <source>
        <dbReference type="EMBL" id="GEC06267.1"/>
    </source>
</evidence>
<protein>
    <recommendedName>
        <fullName evidence="4">HTH luxR-type domain-containing protein</fullName>
    </recommendedName>
</protein>
<keyword evidence="3" id="KW-1185">Reference proteome</keyword>
<proteinExistence type="predicted"/>